<feature type="domain" description="Voltage-dependent calcium channel alpha-2/delta subunit conserved region" evidence="3">
    <location>
        <begin position="256"/>
        <end position="374"/>
    </location>
</feature>
<keyword evidence="5" id="KW-1185">Reference proteome</keyword>
<dbReference type="PANTHER" id="PTHR10166">
    <property type="entry name" value="VOLTAGE-DEPENDENT CALCIUM CHANNEL SUBUNIT ALPHA-2/DELTA-RELATED"/>
    <property type="match status" value="1"/>
</dbReference>
<dbReference type="Pfam" id="PF08473">
    <property type="entry name" value="VGCC_alpha2"/>
    <property type="match status" value="1"/>
</dbReference>
<feature type="region of interest" description="Disordered" evidence="1">
    <location>
        <begin position="1954"/>
        <end position="1975"/>
    </location>
</feature>
<dbReference type="CTD" id="6750601"/>
<dbReference type="FunFam" id="3.30.450.20:FF:000024">
    <property type="entry name" value="VWFA and cache domain-containing protein 1"/>
    <property type="match status" value="1"/>
</dbReference>
<keyword evidence="2" id="KW-0812">Transmembrane</keyword>
<organism evidence="4 5">
    <name type="scientific">Trichoplax adhaerens</name>
    <name type="common">Trichoplax reptans</name>
    <dbReference type="NCBI Taxonomy" id="10228"/>
    <lineage>
        <taxon>Eukaryota</taxon>
        <taxon>Metazoa</taxon>
        <taxon>Placozoa</taxon>
        <taxon>Uniplacotomia</taxon>
        <taxon>Trichoplacea</taxon>
        <taxon>Trichoplacidae</taxon>
        <taxon>Trichoplax</taxon>
    </lineage>
</organism>
<dbReference type="InParanoid" id="B3RP12"/>
<evidence type="ECO:0000256" key="1">
    <source>
        <dbReference type="SAM" id="MobiDB-lite"/>
    </source>
</evidence>
<dbReference type="GO" id="GO:0005891">
    <property type="term" value="C:voltage-gated calcium channel complex"/>
    <property type="evidence" value="ECO:0000318"/>
    <property type="project" value="GO_Central"/>
</dbReference>
<gene>
    <name evidence="4" type="ORF">TRIADDRAFT_53364</name>
</gene>
<dbReference type="eggNOG" id="KOG2353">
    <property type="taxonomic scope" value="Eukaryota"/>
</dbReference>
<keyword evidence="2" id="KW-1133">Transmembrane helix</keyword>
<evidence type="ECO:0000313" key="4">
    <source>
        <dbReference type="EMBL" id="EDV27552.1"/>
    </source>
</evidence>
<evidence type="ECO:0000259" key="3">
    <source>
        <dbReference type="Pfam" id="PF08473"/>
    </source>
</evidence>
<dbReference type="InterPro" id="IPR013680">
    <property type="entry name" value="VDCC_a2/dsu"/>
</dbReference>
<evidence type="ECO:0000256" key="2">
    <source>
        <dbReference type="SAM" id="Phobius"/>
    </source>
</evidence>
<dbReference type="FunFam" id="3.30.450.20:FF:000029">
    <property type="entry name" value="VWFA and cache domain-containing protein 1"/>
    <property type="match status" value="1"/>
</dbReference>
<proteinExistence type="predicted"/>
<dbReference type="Proteomes" id="UP000009022">
    <property type="component" value="Unassembled WGS sequence"/>
</dbReference>
<dbReference type="PhylomeDB" id="B3RP12"/>
<dbReference type="STRING" id="10228.B3RP12"/>
<accession>B3RP12</accession>
<dbReference type="InterPro" id="IPR051173">
    <property type="entry name" value="Ca_channel_alpha-2/delta"/>
</dbReference>
<dbReference type="HOGENOM" id="CLU_234364_0_0_1"/>
<dbReference type="GO" id="GO:0005245">
    <property type="term" value="F:voltage-gated calcium channel activity"/>
    <property type="evidence" value="ECO:0000318"/>
    <property type="project" value="GO_Central"/>
</dbReference>
<protein>
    <recommendedName>
        <fullName evidence="3">Voltage-dependent calcium channel alpha-2/delta subunit conserved region domain-containing protein</fullName>
    </recommendedName>
</protein>
<dbReference type="OrthoDB" id="10048172at2759"/>
<keyword evidence="2" id="KW-0472">Membrane</keyword>
<reference evidence="4 5" key="1">
    <citation type="journal article" date="2008" name="Nature">
        <title>The Trichoplax genome and the nature of placozoans.</title>
        <authorList>
            <person name="Srivastava M."/>
            <person name="Begovic E."/>
            <person name="Chapman J."/>
            <person name="Putnam N.H."/>
            <person name="Hellsten U."/>
            <person name="Kawashima T."/>
            <person name="Kuo A."/>
            <person name="Mitros T."/>
            <person name="Salamov A."/>
            <person name="Carpenter M.L."/>
            <person name="Signorovitch A.Y."/>
            <person name="Moreno M.A."/>
            <person name="Kamm K."/>
            <person name="Grimwood J."/>
            <person name="Schmutz J."/>
            <person name="Shapiro H."/>
            <person name="Grigoriev I.V."/>
            <person name="Buss L.W."/>
            <person name="Schierwater B."/>
            <person name="Dellaporta S.L."/>
            <person name="Rokhsar D.S."/>
        </authorList>
    </citation>
    <scope>NUCLEOTIDE SEQUENCE [LARGE SCALE GENOMIC DNA]</scope>
    <source>
        <strain evidence="4 5">Grell-BS-1999</strain>
    </source>
</reference>
<dbReference type="PANTHER" id="PTHR10166:SF66">
    <property type="entry name" value="VWFA AND CACHE DOMAIN-CONTAINING PROTEIN CG16868"/>
    <property type="match status" value="1"/>
</dbReference>
<feature type="transmembrane region" description="Helical" evidence="2">
    <location>
        <begin position="1892"/>
        <end position="1915"/>
    </location>
</feature>
<dbReference type="EMBL" id="DS985242">
    <property type="protein sequence ID" value="EDV27552.1"/>
    <property type="molecule type" value="Genomic_DNA"/>
</dbReference>
<dbReference type="KEGG" id="tad:TRIADDRAFT_53364"/>
<feature type="compositionally biased region" description="Polar residues" evidence="1">
    <location>
        <begin position="1965"/>
        <end position="1975"/>
    </location>
</feature>
<dbReference type="GeneID" id="6750601"/>
<sequence>MTYLMDYSGHRLRNQMGTYYMNLREYSIDIQYTVPYYDITLGSGLFFTMSIACYDSNELIGVVASDVSLIELFQRLPYFRYGKYSYAFLIDKQGRLLIHPKQAYATKTNPMPSILQLETMEPEFIQVAGINTILDGEGGEISVFAPLYLANGKDPADGSQVLFKNLTYVWRPIPKSPFIVVGVFPIEDYVQNKAQNVYWQSFDEPANYHNLDNESIANGINICLLNTIALSPNNSTVKLAPGSFVLPLSYIVYGETERLKLNIQQYLNSNATNNTNTIINSDVKPDVITTAHIIPTWLKNKKYSEENGVIFRYMATESGVFRIFPGVEANMEYDPRLDSWYHRSLKSYSKITVSSPFSENDKAWNGYVTVSKTIYQGRKDHYHPGKGEVPVGVAGMDVTFGHFRNVLITGAPQCVLSDNDCYILDKLGYIIADFNNKAAQKKEHISQKFPWLTAYLVSKSSVLEGTYCRDFEHDKAHLFYSLKNFTIINPDVSNPCYSFALASVPYGDFYLLVRPQSARSCNFNSPPPEFESTCSCNSNKTCSNCNGITSICQCPCSCPLGHDPCTLKTTSNASVVCPIYLPYKNATYNTATRLINTANQCDRACEIAANEELCLIKSSCKWCGNQKVPACSTFCLTNTSSSGSFCIFGENPLLLDAFERDKLRTSVVQSLNAFIGNINPKLIWNIRFTTAGQVFYTILGSDVTPNPGYLTSNISQAINNSQVYINYYNRKLAHMENICTTGHLKINITFKPQDFSEYNQDTVKIEFLRFIEAITRTTFQSRILQRRLESYLRGSEKASSFMLAVIKSKSKDQIEAEVKSLQQAIRNGISIDLLTLHKSLKIHRLYINGNLTETFVPTINVTFQMSRNMSNFSMPERAEISNQVIPLLSELFNASVASNVKNLRIVDEGVTFTLVGGIINDLYSFRDEEIRLEEATKTGQIVLNTTDEAGIIAQKLYINDGFRVKLIVPSMLLNLTFSHMNMDSNDSRLFSERVIVSLEDILQTSLKNRLKDISMVKSHFGCQLAGQLIQKWYPISQEIEKIRASVNRGLYIQKLDNHYAYVVRLFQEFRVIAEYSPFQPLSLHFPRIYFGNFQETRMNAISKKLLSIVQKIYNGDSINFVQDVIYSLDKIKFHLLREVWNEGSIKIYDLSFLSNGVADGKFTHLIDDIPRLNALYSDNLMQSQYIPRIPMIMQFPSYITKSLDIYESKEMETDIITQMNKILSDNMINRILKSNLTADGRFDFILRGTGSANLPSLQQETNTLAQSIKKKLLIQLPQNKTVPVYRYYSNRVLKAEYLNSIGFSFTFTCQNLNGINLTDISAIQLAIDKKLDHVLDNGGTVKPNSTIMWQNQIIFNVYENVHFRNWSDIAKQDLIYGVKSKLEIDLPSNNCTIIATKLYSQAELLAIYVPSTPITFALALKVPVMWSNEILFNSIKQAMKTHTGRGLENKLAKFSLSGRNATFYVNGLHYYNQSFMDTDVEAISLSVENKLTLQLSNNSMTYVTEMIQNGTVQASYMKKSVMVLTLPPIYLSSLSTGDKSIVSQRLMESLQQTIGINTKQRMIGGVTIYNSNITFMLMADIENDAENKKAIEDIKKLVIVGFTIYLPKSNALVRKFYSDDIFQAEHVPRSLIRFELPAANLLDYSQLQQNSIKHSILLELQERFLTNSSAKFTNVTLLNNGITFALYEDIDVEKSLFEEVSYIGKTVQQGFYLTYLESKKIVRRMFVDKAFWSEYLPSELVLLEFLGVAFDNMTASELNQVKTTLFEKVNQTIGLSAIHRITETAITDNTISFTLTEHPFNGDSNVPETLHSDIAKLNVKVKSGWYWQLPVYQMTPISGIYINGNLTEEYIPPTTESPLFQTAFPDNTTANNQSSLNNHVVITFSSLQMNPILIVVISVMVFIILGVGATAVVIMKRREETKYRLLRSSADVAISADDNDDYVTPIEVKRQILESARKLPPPPTEVSNSSYSAPY</sequence>
<name>B3RP12_TRIAD</name>
<evidence type="ECO:0000313" key="5">
    <source>
        <dbReference type="Proteomes" id="UP000009022"/>
    </source>
</evidence>
<dbReference type="Gene3D" id="3.30.450.20">
    <property type="entry name" value="PAS domain"/>
    <property type="match status" value="2"/>
</dbReference>
<dbReference type="RefSeq" id="XP_002109386.1">
    <property type="nucleotide sequence ID" value="XM_002109350.1"/>
</dbReference>